<proteinExistence type="inferred from homology"/>
<gene>
    <name evidence="5" type="ORF">SAMN05216548_10780</name>
</gene>
<comment type="subcellular location">
    <subcellularLocation>
        <location evidence="1">Periplasm</location>
    </subcellularLocation>
</comment>
<comment type="similarity">
    <text evidence="2">Belongs to the bacterial solute-binding protein 1 family.</text>
</comment>
<dbReference type="InterPro" id="IPR050490">
    <property type="entry name" value="Bact_solute-bd_prot1"/>
</dbReference>
<evidence type="ECO:0000256" key="2">
    <source>
        <dbReference type="ARBA" id="ARBA00008520"/>
    </source>
</evidence>
<feature type="chain" id="PRO_5011777968" evidence="4">
    <location>
        <begin position="22"/>
        <end position="405"/>
    </location>
</feature>
<keyword evidence="3" id="KW-0574">Periplasm</keyword>
<dbReference type="OrthoDB" id="41208at2"/>
<dbReference type="STRING" id="1855383.SAMN05216548_10780"/>
<reference evidence="5 6" key="1">
    <citation type="submission" date="2016-10" db="EMBL/GenBank/DDBJ databases">
        <authorList>
            <person name="de Groot N.N."/>
        </authorList>
    </citation>
    <scope>NUCLEOTIDE SEQUENCE [LARGE SCALE GENOMIC DNA]</scope>
    <source>
        <strain evidence="5 6">A52C2</strain>
    </source>
</reference>
<evidence type="ECO:0000256" key="3">
    <source>
        <dbReference type="ARBA" id="ARBA00022764"/>
    </source>
</evidence>
<accession>A0A1H9IF05</accession>
<dbReference type="PANTHER" id="PTHR43649">
    <property type="entry name" value="ARABINOSE-BINDING PROTEIN-RELATED"/>
    <property type="match status" value="1"/>
</dbReference>
<feature type="signal peptide" evidence="4">
    <location>
        <begin position="1"/>
        <end position="21"/>
    </location>
</feature>
<dbReference type="CDD" id="cd13585">
    <property type="entry name" value="PBP2_TMBP_like"/>
    <property type="match status" value="1"/>
</dbReference>
<dbReference type="Gene3D" id="3.40.190.10">
    <property type="entry name" value="Periplasmic binding protein-like II"/>
    <property type="match status" value="2"/>
</dbReference>
<name>A0A1H9IF05_9HYPH</name>
<evidence type="ECO:0000313" key="6">
    <source>
        <dbReference type="Proteomes" id="UP000199647"/>
    </source>
</evidence>
<protein>
    <submittedName>
        <fullName evidence="5">Carbohydrate ABC transporter substrate-binding protein, CUT1 family</fullName>
    </submittedName>
</protein>
<dbReference type="RefSeq" id="WP_092496642.1">
    <property type="nucleotide sequence ID" value="NZ_FOFG01000007.1"/>
</dbReference>
<organism evidence="5 6">
    <name type="scientific">Faunimonas pinastri</name>
    <dbReference type="NCBI Taxonomy" id="1855383"/>
    <lineage>
        <taxon>Bacteria</taxon>
        <taxon>Pseudomonadati</taxon>
        <taxon>Pseudomonadota</taxon>
        <taxon>Alphaproteobacteria</taxon>
        <taxon>Hyphomicrobiales</taxon>
        <taxon>Afifellaceae</taxon>
        <taxon>Faunimonas</taxon>
    </lineage>
</organism>
<evidence type="ECO:0000256" key="1">
    <source>
        <dbReference type="ARBA" id="ARBA00004418"/>
    </source>
</evidence>
<dbReference type="Pfam" id="PF01547">
    <property type="entry name" value="SBP_bac_1"/>
    <property type="match status" value="1"/>
</dbReference>
<keyword evidence="4" id="KW-0732">Signal</keyword>
<dbReference type="InterPro" id="IPR006059">
    <property type="entry name" value="SBP"/>
</dbReference>
<evidence type="ECO:0000313" key="5">
    <source>
        <dbReference type="EMBL" id="SEQ72965.1"/>
    </source>
</evidence>
<dbReference type="GO" id="GO:0042597">
    <property type="term" value="C:periplasmic space"/>
    <property type="evidence" value="ECO:0007669"/>
    <property type="project" value="UniProtKB-SubCell"/>
</dbReference>
<keyword evidence="6" id="KW-1185">Reference proteome</keyword>
<evidence type="ECO:0000256" key="4">
    <source>
        <dbReference type="SAM" id="SignalP"/>
    </source>
</evidence>
<dbReference type="PANTHER" id="PTHR43649:SF30">
    <property type="entry name" value="ABC TRANSPORTER SUBSTRATE-BINDING PROTEIN"/>
    <property type="match status" value="1"/>
</dbReference>
<dbReference type="Proteomes" id="UP000199647">
    <property type="component" value="Unassembled WGS sequence"/>
</dbReference>
<dbReference type="EMBL" id="FOFG01000007">
    <property type="protein sequence ID" value="SEQ72965.1"/>
    <property type="molecule type" value="Genomic_DNA"/>
</dbReference>
<dbReference type="SUPFAM" id="SSF53850">
    <property type="entry name" value="Periplasmic binding protein-like II"/>
    <property type="match status" value="1"/>
</dbReference>
<dbReference type="AlphaFoldDB" id="A0A1H9IF05"/>
<sequence>MSKIKAALGALLLTASTGAPALAEPVTLQFWTTEHEGQQSYVLAQEYDKKHDDITVNIKHVDLGNMLNDLTRAYATGNAPDVVAVDNPDNAMVSSRGVLLDLDPLIAKSSVIKPDDLFPGPRNSGTWKGKIYGISRGSNTLALYYNADMFKAKGLDPDKPPRTWEELYQDAKALNDPARNVYGLAFSAVGTEEGTFQFLPFVQTAGADYDSIASDGAVRALQFWQKLLDEKLASPDTLIRSQWDSTGTFNAGNAAMVISGPWELPRMQSDAKFDFRVALLPVEKDGSPRASALGEFNNVIMKTTKHPQEAFGLLEYVYSQANRNWNEFGMMSAVKTAVVADPKWPAAYAVFTEQLKYARARGPNPNWPKISKAIQTAIQSTLTHQTDAKTALEQAQKTIKPLLTQ</sequence>